<dbReference type="OrthoDB" id="10255522at2759"/>
<protein>
    <submittedName>
        <fullName evidence="3">Uncharacterized protein</fullName>
    </submittedName>
</protein>
<evidence type="ECO:0000256" key="1">
    <source>
        <dbReference type="SAM" id="Coils"/>
    </source>
</evidence>
<evidence type="ECO:0000313" key="5">
    <source>
        <dbReference type="EMBL" id="CAF2059842.1"/>
    </source>
</evidence>
<dbReference type="Proteomes" id="UP000663855">
    <property type="component" value="Unassembled WGS sequence"/>
</dbReference>
<proteinExistence type="predicted"/>
<dbReference type="EMBL" id="CAJNOW010000040">
    <property type="protein sequence ID" value="CAF1217011.1"/>
    <property type="molecule type" value="Genomic_DNA"/>
</dbReference>
<keyword evidence="1" id="KW-0175">Coiled coil</keyword>
<name>A0A815UP23_9BILA</name>
<dbReference type="Proteomes" id="UP000663887">
    <property type="component" value="Unassembled WGS sequence"/>
</dbReference>
<dbReference type="EMBL" id="CAJNRG010003720">
    <property type="protein sequence ID" value="CAF2059842.1"/>
    <property type="molecule type" value="Genomic_DNA"/>
</dbReference>
<evidence type="ECO:0000313" key="2">
    <source>
        <dbReference type="EMBL" id="CAF1217011.1"/>
    </source>
</evidence>
<feature type="coiled-coil region" evidence="1">
    <location>
        <begin position="34"/>
        <end position="110"/>
    </location>
</feature>
<accession>A0A815UP23</accession>
<sequence>MNYMFVISCLDEYQNLQRIQDEMANSEKTKVREVNHLEVLIDAEKKNVEHVQTEISTKKKDLEHATENLKSTNTALNQVNHNASELVDRKKSLEKNLATMNQQLINVQREHSETRSKVQTQDAKVQNLRQKSDLLNARDATLSADVKRIEEKIQNKTEKITKSNQIITSAKEKIGNTLQAQENGQTIVQIAKEEATSIDNEIKNLDAQIVTNENEINRMREKLRQSNDMLAANETVKMANYERLEKLEKSMTELKMYHCNLQKKYQNDINRLANEQVKVRQQQHVAVNVEPIRQKK</sequence>
<dbReference type="EMBL" id="CAJNOV010013368">
    <property type="protein sequence ID" value="CAF1518726.1"/>
    <property type="molecule type" value="Genomic_DNA"/>
</dbReference>
<dbReference type="AlphaFoldDB" id="A0A815UP23"/>
<evidence type="ECO:0000313" key="4">
    <source>
        <dbReference type="EMBL" id="CAF1930766.1"/>
    </source>
</evidence>
<dbReference type="Proteomes" id="UP000663824">
    <property type="component" value="Unassembled WGS sequence"/>
</dbReference>
<gene>
    <name evidence="3" type="ORF">CJN711_LOCUS28257</name>
    <name evidence="2" type="ORF">KQP761_LOCUS618</name>
    <name evidence="4" type="ORF">MBJ925_LOCUS4224</name>
    <name evidence="5" type="ORF">XDN619_LOCUS10385</name>
</gene>
<evidence type="ECO:0000313" key="6">
    <source>
        <dbReference type="Proteomes" id="UP000663855"/>
    </source>
</evidence>
<evidence type="ECO:0000313" key="3">
    <source>
        <dbReference type="EMBL" id="CAF1518726.1"/>
    </source>
</evidence>
<dbReference type="SUPFAM" id="SSF57997">
    <property type="entry name" value="Tropomyosin"/>
    <property type="match status" value="1"/>
</dbReference>
<dbReference type="Proteomes" id="UP000663834">
    <property type="component" value="Unassembled WGS sequence"/>
</dbReference>
<reference evidence="3" key="1">
    <citation type="submission" date="2021-02" db="EMBL/GenBank/DDBJ databases">
        <authorList>
            <person name="Nowell W R."/>
        </authorList>
    </citation>
    <scope>NUCLEOTIDE SEQUENCE</scope>
</reference>
<comment type="caution">
    <text evidence="3">The sequence shown here is derived from an EMBL/GenBank/DDBJ whole genome shotgun (WGS) entry which is preliminary data.</text>
</comment>
<organism evidence="3 6">
    <name type="scientific">Rotaria magnacalcarata</name>
    <dbReference type="NCBI Taxonomy" id="392030"/>
    <lineage>
        <taxon>Eukaryota</taxon>
        <taxon>Metazoa</taxon>
        <taxon>Spiralia</taxon>
        <taxon>Gnathifera</taxon>
        <taxon>Rotifera</taxon>
        <taxon>Eurotatoria</taxon>
        <taxon>Bdelloidea</taxon>
        <taxon>Philodinida</taxon>
        <taxon>Philodinidae</taxon>
        <taxon>Rotaria</taxon>
    </lineage>
</organism>
<dbReference type="EMBL" id="CAJNRE010000697">
    <property type="protein sequence ID" value="CAF1930766.1"/>
    <property type="molecule type" value="Genomic_DNA"/>
</dbReference>
<feature type="coiled-coil region" evidence="1">
    <location>
        <begin position="146"/>
        <end position="229"/>
    </location>
</feature>